<reference evidence="9" key="1">
    <citation type="journal article" date="2014" name="Front. Microbiol.">
        <title>High frequency of phylogenetically diverse reductive dehalogenase-homologous genes in deep subseafloor sedimentary metagenomes.</title>
        <authorList>
            <person name="Kawai M."/>
            <person name="Futagami T."/>
            <person name="Toyoda A."/>
            <person name="Takaki Y."/>
            <person name="Nishi S."/>
            <person name="Hori S."/>
            <person name="Arai W."/>
            <person name="Tsubouchi T."/>
            <person name="Morono Y."/>
            <person name="Uchiyama I."/>
            <person name="Ito T."/>
            <person name="Fujiyama A."/>
            <person name="Inagaki F."/>
            <person name="Takami H."/>
        </authorList>
    </citation>
    <scope>NUCLEOTIDE SEQUENCE</scope>
    <source>
        <strain evidence="9">Expedition CK06-06</strain>
    </source>
</reference>
<dbReference type="Pfam" id="PF02801">
    <property type="entry name" value="Ketoacyl-synt_C"/>
    <property type="match status" value="1"/>
</dbReference>
<dbReference type="NCBIfam" id="TIGR03150">
    <property type="entry name" value="fabF"/>
    <property type="match status" value="1"/>
</dbReference>
<feature type="non-terminal residue" evidence="9">
    <location>
        <position position="1"/>
    </location>
</feature>
<accession>X0SPJ4</accession>
<dbReference type="InterPro" id="IPR014030">
    <property type="entry name" value="Ketoacyl_synth_N"/>
</dbReference>
<dbReference type="InterPro" id="IPR020841">
    <property type="entry name" value="PKS_Beta-ketoAc_synthase_dom"/>
</dbReference>
<dbReference type="InterPro" id="IPR014031">
    <property type="entry name" value="Ketoacyl_synth_C"/>
</dbReference>
<evidence type="ECO:0000256" key="5">
    <source>
        <dbReference type="ARBA" id="ARBA00023098"/>
    </source>
</evidence>
<keyword evidence="6" id="KW-0275">Fatty acid biosynthesis</keyword>
<dbReference type="SMART" id="SM00825">
    <property type="entry name" value="PKS_KS"/>
    <property type="match status" value="1"/>
</dbReference>
<keyword evidence="3" id="KW-0808">Transferase</keyword>
<dbReference type="FunFam" id="3.40.47.10:FF:000018">
    <property type="entry name" value="3-oxoacyl-[acyl-carrier-protein] synthase 2"/>
    <property type="match status" value="1"/>
</dbReference>
<dbReference type="Gene3D" id="3.40.47.10">
    <property type="match status" value="1"/>
</dbReference>
<dbReference type="PANTHER" id="PTHR11712:SF336">
    <property type="entry name" value="3-OXOACYL-[ACYL-CARRIER-PROTEIN] SYNTHASE, MITOCHONDRIAL"/>
    <property type="match status" value="1"/>
</dbReference>
<sequence>IGAPVLEFDPLDYMQPRRVRRINRVTQFALAAASLAFDDANLQLGTVDRQRIGVVVGTGIGGLETMARNFTALLDKGPRQVSPFFVPQLMPNAAAGQIAIEHGLQGANFVISSACASSAHAIGIASELVRAGFLDCVVSGGAESVLLRITYAGFAKMGAVSKRNDEPERASRPFDRDRDGFVIGEGAGILILEEYQHALARQAHIYAELIGFGMSADAEHITAPAEGGRGAAQAISIALSRANTPIGAVDYINAHGTSTILNDKTETEAIKAVFGKGAYDVKISSTKSQIGHLLGAAGGVEAIATLLSMQNDYVPATLNYEYPDPECDLDYTPRAVSVPIKVALCNSFGFGGQNAALLFRKTD</sequence>
<evidence type="ECO:0000256" key="2">
    <source>
        <dbReference type="ARBA" id="ARBA00022516"/>
    </source>
</evidence>
<evidence type="ECO:0000256" key="1">
    <source>
        <dbReference type="ARBA" id="ARBA00008467"/>
    </source>
</evidence>
<dbReference type="InterPro" id="IPR016039">
    <property type="entry name" value="Thiolase-like"/>
</dbReference>
<keyword evidence="5" id="KW-0443">Lipid metabolism</keyword>
<evidence type="ECO:0000256" key="4">
    <source>
        <dbReference type="ARBA" id="ARBA00022832"/>
    </source>
</evidence>
<evidence type="ECO:0000256" key="3">
    <source>
        <dbReference type="ARBA" id="ARBA00022679"/>
    </source>
</evidence>
<dbReference type="AlphaFoldDB" id="X0SPJ4"/>
<gene>
    <name evidence="9" type="ORF">S01H1_05907</name>
</gene>
<evidence type="ECO:0000313" key="9">
    <source>
        <dbReference type="EMBL" id="GAF77046.1"/>
    </source>
</evidence>
<dbReference type="EMBL" id="BARS01003066">
    <property type="protein sequence ID" value="GAF77046.1"/>
    <property type="molecule type" value="Genomic_DNA"/>
</dbReference>
<dbReference type="PROSITE" id="PS52004">
    <property type="entry name" value="KS3_2"/>
    <property type="match status" value="1"/>
</dbReference>
<feature type="domain" description="Ketosynthase family 3 (KS3)" evidence="8">
    <location>
        <begin position="1"/>
        <end position="361"/>
    </location>
</feature>
<name>X0SPJ4_9ZZZZ</name>
<dbReference type="PANTHER" id="PTHR11712">
    <property type="entry name" value="POLYKETIDE SYNTHASE-RELATED"/>
    <property type="match status" value="1"/>
</dbReference>
<evidence type="ECO:0000256" key="6">
    <source>
        <dbReference type="ARBA" id="ARBA00023160"/>
    </source>
</evidence>
<dbReference type="InterPro" id="IPR000794">
    <property type="entry name" value="Beta-ketoacyl_synthase"/>
</dbReference>
<dbReference type="InterPro" id="IPR017568">
    <property type="entry name" value="3-oxoacyl-ACP_synth-2"/>
</dbReference>
<keyword evidence="2" id="KW-0444">Lipid biosynthesis</keyword>
<comment type="similarity">
    <text evidence="1">Belongs to the thiolase-like superfamily. Beta-ketoacyl-ACP synthases family.</text>
</comment>
<dbReference type="SUPFAM" id="SSF53901">
    <property type="entry name" value="Thiolase-like"/>
    <property type="match status" value="2"/>
</dbReference>
<dbReference type="GO" id="GO:0004315">
    <property type="term" value="F:3-oxoacyl-[acyl-carrier-protein] synthase activity"/>
    <property type="evidence" value="ECO:0007669"/>
    <property type="project" value="TreeGrafter"/>
</dbReference>
<comment type="caution">
    <text evidence="9">The sequence shown here is derived from an EMBL/GenBank/DDBJ whole genome shotgun (WGS) entry which is preliminary data.</text>
</comment>
<evidence type="ECO:0000256" key="7">
    <source>
        <dbReference type="ARBA" id="ARBA00023315"/>
    </source>
</evidence>
<dbReference type="Pfam" id="PF00109">
    <property type="entry name" value="ketoacyl-synt"/>
    <property type="match status" value="1"/>
</dbReference>
<keyword evidence="7" id="KW-0012">Acyltransferase</keyword>
<organism evidence="9">
    <name type="scientific">marine sediment metagenome</name>
    <dbReference type="NCBI Taxonomy" id="412755"/>
    <lineage>
        <taxon>unclassified sequences</taxon>
        <taxon>metagenomes</taxon>
        <taxon>ecological metagenomes</taxon>
    </lineage>
</organism>
<keyword evidence="4" id="KW-0276">Fatty acid metabolism</keyword>
<proteinExistence type="inferred from homology"/>
<dbReference type="CDD" id="cd00834">
    <property type="entry name" value="KAS_I_II"/>
    <property type="match status" value="1"/>
</dbReference>
<dbReference type="NCBIfam" id="NF005589">
    <property type="entry name" value="PRK07314.1"/>
    <property type="match status" value="1"/>
</dbReference>
<dbReference type="GO" id="GO:0006633">
    <property type="term" value="P:fatty acid biosynthetic process"/>
    <property type="evidence" value="ECO:0007669"/>
    <property type="project" value="UniProtKB-KW"/>
</dbReference>
<protein>
    <recommendedName>
        <fullName evidence="8">Ketosynthase family 3 (KS3) domain-containing protein</fullName>
    </recommendedName>
</protein>
<evidence type="ECO:0000259" key="8">
    <source>
        <dbReference type="PROSITE" id="PS52004"/>
    </source>
</evidence>